<feature type="transmembrane region" description="Helical" evidence="1">
    <location>
        <begin position="55"/>
        <end position="81"/>
    </location>
</feature>
<dbReference type="STRING" id="1824.SAMN05444423_103151"/>
<dbReference type="AlphaFoldDB" id="U5EC95"/>
<organism evidence="2 3">
    <name type="scientific">Nocardia asteroides NBRC 15531</name>
    <dbReference type="NCBI Taxonomy" id="1110697"/>
    <lineage>
        <taxon>Bacteria</taxon>
        <taxon>Bacillati</taxon>
        <taxon>Actinomycetota</taxon>
        <taxon>Actinomycetes</taxon>
        <taxon>Mycobacteriales</taxon>
        <taxon>Nocardiaceae</taxon>
        <taxon>Nocardia</taxon>
    </lineage>
</organism>
<feature type="transmembrane region" description="Helical" evidence="1">
    <location>
        <begin position="112"/>
        <end position="130"/>
    </location>
</feature>
<keyword evidence="1" id="KW-0812">Transmembrane</keyword>
<feature type="transmembrane region" description="Helical" evidence="1">
    <location>
        <begin position="12"/>
        <end position="35"/>
    </location>
</feature>
<evidence type="ECO:0000313" key="2">
    <source>
        <dbReference type="EMBL" id="GAD87747.1"/>
    </source>
</evidence>
<proteinExistence type="predicted"/>
<reference evidence="2 3" key="1">
    <citation type="journal article" date="2014" name="BMC Genomics">
        <title>Genome based analysis of type-I polyketide synthase and nonribosomal peptide synthetase gene clusters in seven strains of five representative Nocardia species.</title>
        <authorList>
            <person name="Komaki H."/>
            <person name="Ichikawa N."/>
            <person name="Hosoyama A."/>
            <person name="Takahashi-Nakaguchi A."/>
            <person name="Matsuzawa T."/>
            <person name="Suzuki K."/>
            <person name="Fujita N."/>
            <person name="Gonoi T."/>
        </authorList>
    </citation>
    <scope>NUCLEOTIDE SEQUENCE [LARGE SCALE GENOMIC DNA]</scope>
    <source>
        <strain evidence="2 3">NBRC 15531</strain>
    </source>
</reference>
<name>U5EC95_NOCAS</name>
<evidence type="ECO:0000256" key="1">
    <source>
        <dbReference type="SAM" id="Phobius"/>
    </source>
</evidence>
<accession>U5EC95</accession>
<comment type="caution">
    <text evidence="2">The sequence shown here is derived from an EMBL/GenBank/DDBJ whole genome shotgun (WGS) entry which is preliminary data.</text>
</comment>
<protein>
    <recommendedName>
        <fullName evidence="4">Integral membrane protein</fullName>
    </recommendedName>
</protein>
<dbReference type="RefSeq" id="WP_019045269.1">
    <property type="nucleotide sequence ID" value="NZ_BAFO02000037.1"/>
</dbReference>
<dbReference type="EMBL" id="BAFO02000037">
    <property type="protein sequence ID" value="GAD87747.1"/>
    <property type="molecule type" value="Genomic_DNA"/>
</dbReference>
<evidence type="ECO:0008006" key="4">
    <source>
        <dbReference type="Google" id="ProtNLM"/>
    </source>
</evidence>
<keyword evidence="3" id="KW-1185">Reference proteome</keyword>
<feature type="transmembrane region" description="Helical" evidence="1">
    <location>
        <begin position="88"/>
        <end position="106"/>
    </location>
</feature>
<dbReference type="Proteomes" id="UP000017048">
    <property type="component" value="Unassembled WGS sequence"/>
</dbReference>
<gene>
    <name evidence="2" type="ORF">NCAST_37_00540</name>
</gene>
<evidence type="ECO:0000313" key="3">
    <source>
        <dbReference type="Proteomes" id="UP000017048"/>
    </source>
</evidence>
<keyword evidence="1" id="KW-1133">Transmembrane helix</keyword>
<dbReference type="GeneID" id="91515380"/>
<sequence>MAECSARDRRTAAVAQVLAGVSGLVVVAIVGLMVYEAVVQLTAEPDPDKVDFRVVTAAFLLIMATISGVIGGLHLVGLALLRARNRRGRGLVILAAPMGMVAAFLFSGEALLVGLALVALFTATLIAVALPGTKRWLLAKPPVPEPAWPAEPQQPAA</sequence>
<keyword evidence="1" id="KW-0472">Membrane</keyword>